<evidence type="ECO:0000256" key="2">
    <source>
        <dbReference type="ARBA" id="ARBA00022723"/>
    </source>
</evidence>
<keyword evidence="5" id="KW-1133">Transmembrane helix</keyword>
<protein>
    <submittedName>
        <fullName evidence="6">Callose synthase 9</fullName>
    </submittedName>
</protein>
<dbReference type="PANTHER" id="PTHR10869:SF169">
    <property type="entry name" value="PROLYL 4-HYDROXYLASE 3-RELATED"/>
    <property type="match status" value="1"/>
</dbReference>
<dbReference type="Proteomes" id="UP000325315">
    <property type="component" value="Unassembled WGS sequence"/>
</dbReference>
<dbReference type="EMBL" id="SMMG02000007">
    <property type="protein sequence ID" value="KAA3466476.1"/>
    <property type="molecule type" value="Genomic_DNA"/>
</dbReference>
<dbReference type="InterPro" id="IPR045054">
    <property type="entry name" value="P4HA-like"/>
</dbReference>
<comment type="caution">
    <text evidence="6">The sequence shown here is derived from an EMBL/GenBank/DDBJ whole genome shotgun (WGS) entry which is preliminary data.</text>
</comment>
<feature type="transmembrane region" description="Helical" evidence="5">
    <location>
        <begin position="248"/>
        <end position="275"/>
    </location>
</feature>
<name>A0A5B6VBY1_9ROSI</name>
<dbReference type="GO" id="GO:0004656">
    <property type="term" value="F:procollagen-proline 4-dioxygenase activity"/>
    <property type="evidence" value="ECO:0007669"/>
    <property type="project" value="TreeGrafter"/>
</dbReference>
<keyword evidence="3" id="KW-0408">Iron</keyword>
<comment type="subcellular location">
    <subcellularLocation>
        <location evidence="1">Endoplasmic reticulum membrane</location>
    </subcellularLocation>
</comment>
<gene>
    <name evidence="6" type="ORF">EPI10_001566</name>
</gene>
<evidence type="ECO:0000256" key="3">
    <source>
        <dbReference type="ARBA" id="ARBA00023004"/>
    </source>
</evidence>
<keyword evidence="2" id="KW-0479">Metal-binding</keyword>
<dbReference type="AlphaFoldDB" id="A0A5B6VBY1"/>
<feature type="region of interest" description="Disordered" evidence="4">
    <location>
        <begin position="301"/>
        <end position="328"/>
    </location>
</feature>
<dbReference type="GO" id="GO:0046872">
    <property type="term" value="F:metal ion binding"/>
    <property type="evidence" value="ECO:0007669"/>
    <property type="project" value="UniProtKB-KW"/>
</dbReference>
<keyword evidence="5" id="KW-0472">Membrane</keyword>
<dbReference type="GO" id="GO:0005789">
    <property type="term" value="C:endoplasmic reticulum membrane"/>
    <property type="evidence" value="ECO:0007669"/>
    <property type="project" value="UniProtKB-SubCell"/>
</dbReference>
<proteinExistence type="predicted"/>
<organism evidence="6 7">
    <name type="scientific">Gossypium australe</name>
    <dbReference type="NCBI Taxonomy" id="47621"/>
    <lineage>
        <taxon>Eukaryota</taxon>
        <taxon>Viridiplantae</taxon>
        <taxon>Streptophyta</taxon>
        <taxon>Embryophyta</taxon>
        <taxon>Tracheophyta</taxon>
        <taxon>Spermatophyta</taxon>
        <taxon>Magnoliopsida</taxon>
        <taxon>eudicotyledons</taxon>
        <taxon>Gunneridae</taxon>
        <taxon>Pentapetalae</taxon>
        <taxon>rosids</taxon>
        <taxon>malvids</taxon>
        <taxon>Malvales</taxon>
        <taxon>Malvaceae</taxon>
        <taxon>Malvoideae</taxon>
        <taxon>Gossypium</taxon>
    </lineage>
</organism>
<reference evidence="7" key="1">
    <citation type="journal article" date="2019" name="Plant Biotechnol. J.">
        <title>Genome sequencing of the Australian wild diploid species Gossypium australe highlights disease resistance and delayed gland morphogenesis.</title>
        <authorList>
            <person name="Cai Y."/>
            <person name="Cai X."/>
            <person name="Wang Q."/>
            <person name="Wang P."/>
            <person name="Zhang Y."/>
            <person name="Cai C."/>
            <person name="Xu Y."/>
            <person name="Wang K."/>
            <person name="Zhou Z."/>
            <person name="Wang C."/>
            <person name="Geng S."/>
            <person name="Li B."/>
            <person name="Dong Q."/>
            <person name="Hou Y."/>
            <person name="Wang H."/>
            <person name="Ai P."/>
            <person name="Liu Z."/>
            <person name="Yi F."/>
            <person name="Sun M."/>
            <person name="An G."/>
            <person name="Cheng J."/>
            <person name="Zhang Y."/>
            <person name="Shi Q."/>
            <person name="Xie Y."/>
            <person name="Shi X."/>
            <person name="Chang Y."/>
            <person name="Huang F."/>
            <person name="Chen Y."/>
            <person name="Hong S."/>
            <person name="Mi L."/>
            <person name="Sun Q."/>
            <person name="Zhang L."/>
            <person name="Zhou B."/>
            <person name="Peng R."/>
            <person name="Zhang X."/>
            <person name="Liu F."/>
        </authorList>
    </citation>
    <scope>NUCLEOTIDE SEQUENCE [LARGE SCALE GENOMIC DNA]</scope>
    <source>
        <strain evidence="7">cv. PA1801</strain>
    </source>
</reference>
<dbReference type="OrthoDB" id="783370at2759"/>
<feature type="compositionally biased region" description="Basic and acidic residues" evidence="4">
    <location>
        <begin position="301"/>
        <end position="310"/>
    </location>
</feature>
<dbReference type="Gene3D" id="2.60.120.620">
    <property type="entry name" value="q2cbj1_9rhob like domain"/>
    <property type="match status" value="1"/>
</dbReference>
<sequence>MLQKVVLHKSGSSATTALCITSCPLKRTKRPVLLSWLPLPPQTFASNLSKFKGLKEGWYDGGSISLAVLLVIVVTGHASKVVLTNLVVIMMSKEECEYLIKIAKPFMKKSSVVDSKIGKSKDSRVRTSSEHEGLQVLDYEVGQKYEPHFDYFVDEYNTRHEGQLLAYVAAIYFEQLKRVIDSDAAMTEDLIAYNIIPFPLNAPTITNAILSFPEVRAAVSALKHYRSLPKLPSDFSIPETRSPDLMDFLHYVFGFQLLFDIGCESVLAFVLLVVVEFNMHAVRFELVEEFKYGDLRLDRSKEAQQGKPDDPDSDEDNSSFRSPLIKEE</sequence>
<dbReference type="PANTHER" id="PTHR10869">
    <property type="entry name" value="PROLYL 4-HYDROXYLASE ALPHA SUBUNIT"/>
    <property type="match status" value="1"/>
</dbReference>
<keyword evidence="7" id="KW-1185">Reference proteome</keyword>
<evidence type="ECO:0000256" key="1">
    <source>
        <dbReference type="ARBA" id="ARBA00004586"/>
    </source>
</evidence>
<accession>A0A5B6VBY1</accession>
<evidence type="ECO:0000313" key="6">
    <source>
        <dbReference type="EMBL" id="KAA3466476.1"/>
    </source>
</evidence>
<evidence type="ECO:0000313" key="7">
    <source>
        <dbReference type="Proteomes" id="UP000325315"/>
    </source>
</evidence>
<evidence type="ECO:0000256" key="4">
    <source>
        <dbReference type="SAM" id="MobiDB-lite"/>
    </source>
</evidence>
<evidence type="ECO:0000256" key="5">
    <source>
        <dbReference type="SAM" id="Phobius"/>
    </source>
</evidence>
<keyword evidence="5" id="KW-0812">Transmembrane</keyword>